<proteinExistence type="predicted"/>
<gene>
    <name evidence="2" type="ORF">FO440_09555</name>
</gene>
<dbReference type="Proteomes" id="UP000318733">
    <property type="component" value="Unassembled WGS sequence"/>
</dbReference>
<evidence type="ECO:0000313" key="3">
    <source>
        <dbReference type="Proteomes" id="UP000318733"/>
    </source>
</evidence>
<protein>
    <submittedName>
        <fullName evidence="2">Uncharacterized protein</fullName>
    </submittedName>
</protein>
<evidence type="ECO:0000313" key="2">
    <source>
        <dbReference type="EMBL" id="TSJ44404.1"/>
    </source>
</evidence>
<feature type="transmembrane region" description="Helical" evidence="1">
    <location>
        <begin position="5"/>
        <end position="23"/>
    </location>
</feature>
<evidence type="ECO:0000256" key="1">
    <source>
        <dbReference type="SAM" id="Phobius"/>
    </source>
</evidence>
<dbReference type="AlphaFoldDB" id="A0A556MWU4"/>
<organism evidence="2 3">
    <name type="scientific">Mucilaginibacter corticis</name>
    <dbReference type="NCBI Taxonomy" id="2597670"/>
    <lineage>
        <taxon>Bacteria</taxon>
        <taxon>Pseudomonadati</taxon>
        <taxon>Bacteroidota</taxon>
        <taxon>Sphingobacteriia</taxon>
        <taxon>Sphingobacteriales</taxon>
        <taxon>Sphingobacteriaceae</taxon>
        <taxon>Mucilaginibacter</taxon>
    </lineage>
</organism>
<dbReference type="RefSeq" id="WP_144247965.1">
    <property type="nucleotide sequence ID" value="NZ_VLPK01000001.1"/>
</dbReference>
<keyword evidence="3" id="KW-1185">Reference proteome</keyword>
<feature type="transmembrane region" description="Helical" evidence="1">
    <location>
        <begin position="29"/>
        <end position="46"/>
    </location>
</feature>
<dbReference type="EMBL" id="VLPK01000001">
    <property type="protein sequence ID" value="TSJ44404.1"/>
    <property type="molecule type" value="Genomic_DNA"/>
</dbReference>
<dbReference type="OrthoDB" id="826855at2"/>
<keyword evidence="1" id="KW-0472">Membrane</keyword>
<keyword evidence="1" id="KW-0812">Transmembrane</keyword>
<sequence length="74" mass="8896">MKTFVYLVFTCFISTGAFMGALYSQTPMLLYAVGFGIWALFIWGVFRRIKKNDERRSMERQFSEFMRATRQQRY</sequence>
<name>A0A556MWU4_9SPHI</name>
<accession>A0A556MWU4</accession>
<reference evidence="2 3" key="1">
    <citation type="submission" date="2019-07" db="EMBL/GenBank/DDBJ databases">
        <authorList>
            <person name="Huq M.A."/>
        </authorList>
    </citation>
    <scope>NUCLEOTIDE SEQUENCE [LARGE SCALE GENOMIC DNA]</scope>
    <source>
        <strain evidence="2 3">MAH-19</strain>
    </source>
</reference>
<keyword evidence="1" id="KW-1133">Transmembrane helix</keyword>
<comment type="caution">
    <text evidence="2">The sequence shown here is derived from an EMBL/GenBank/DDBJ whole genome shotgun (WGS) entry which is preliminary data.</text>
</comment>